<reference evidence="1 2" key="1">
    <citation type="journal article" date="2021" name="Hortic Res">
        <title>High-quality reference genome and annotation aids understanding of berry development for evergreen blueberry (Vaccinium darrowii).</title>
        <authorList>
            <person name="Yu J."/>
            <person name="Hulse-Kemp A.M."/>
            <person name="Babiker E."/>
            <person name="Staton M."/>
        </authorList>
    </citation>
    <scope>NUCLEOTIDE SEQUENCE [LARGE SCALE GENOMIC DNA]</scope>
    <source>
        <strain evidence="2">cv. NJ 8807/NJ 8810</strain>
        <tissue evidence="1">Young leaf</tissue>
    </source>
</reference>
<gene>
    <name evidence="1" type="ORF">Vadar_005313</name>
</gene>
<accession>A0ACB7WY57</accession>
<protein>
    <submittedName>
        <fullName evidence="1">Uncharacterized protein</fullName>
    </submittedName>
</protein>
<dbReference type="Proteomes" id="UP000828048">
    <property type="component" value="Chromosome 2"/>
</dbReference>
<sequence length="101" mass="11125">MESPALRCPPILPGRDGEQSAQKNIVVLGEGQLNSVHPIPRAKGKEQSFIPSEKPRHQFNHYANGSGWWNCDMAGVDNEEVRSNEVWEGIGSTTLGGLDWN</sequence>
<proteinExistence type="predicted"/>
<organism evidence="1 2">
    <name type="scientific">Vaccinium darrowii</name>
    <dbReference type="NCBI Taxonomy" id="229202"/>
    <lineage>
        <taxon>Eukaryota</taxon>
        <taxon>Viridiplantae</taxon>
        <taxon>Streptophyta</taxon>
        <taxon>Embryophyta</taxon>
        <taxon>Tracheophyta</taxon>
        <taxon>Spermatophyta</taxon>
        <taxon>Magnoliopsida</taxon>
        <taxon>eudicotyledons</taxon>
        <taxon>Gunneridae</taxon>
        <taxon>Pentapetalae</taxon>
        <taxon>asterids</taxon>
        <taxon>Ericales</taxon>
        <taxon>Ericaceae</taxon>
        <taxon>Vaccinioideae</taxon>
        <taxon>Vaccinieae</taxon>
        <taxon>Vaccinium</taxon>
    </lineage>
</organism>
<dbReference type="EMBL" id="CM037152">
    <property type="protein sequence ID" value="KAH7833347.1"/>
    <property type="molecule type" value="Genomic_DNA"/>
</dbReference>
<name>A0ACB7WY57_9ERIC</name>
<keyword evidence="2" id="KW-1185">Reference proteome</keyword>
<comment type="caution">
    <text evidence="1">The sequence shown here is derived from an EMBL/GenBank/DDBJ whole genome shotgun (WGS) entry which is preliminary data.</text>
</comment>
<evidence type="ECO:0000313" key="2">
    <source>
        <dbReference type="Proteomes" id="UP000828048"/>
    </source>
</evidence>
<evidence type="ECO:0000313" key="1">
    <source>
        <dbReference type="EMBL" id="KAH7833347.1"/>
    </source>
</evidence>